<evidence type="ECO:0000313" key="2">
    <source>
        <dbReference type="EMBL" id="KAF2728550.1"/>
    </source>
</evidence>
<evidence type="ECO:0000259" key="1">
    <source>
        <dbReference type="PROSITE" id="PS51184"/>
    </source>
</evidence>
<dbReference type="Proteomes" id="UP000799444">
    <property type="component" value="Unassembled WGS sequence"/>
</dbReference>
<dbReference type="GO" id="GO:0000785">
    <property type="term" value="C:chromatin"/>
    <property type="evidence" value="ECO:0007669"/>
    <property type="project" value="TreeGrafter"/>
</dbReference>
<dbReference type="InterPro" id="IPR003347">
    <property type="entry name" value="JmjC_dom"/>
</dbReference>
<gene>
    <name evidence="2" type="ORF">EJ04DRAFT_391992</name>
</gene>
<reference evidence="2" key="1">
    <citation type="journal article" date="2020" name="Stud. Mycol.">
        <title>101 Dothideomycetes genomes: a test case for predicting lifestyles and emergence of pathogens.</title>
        <authorList>
            <person name="Haridas S."/>
            <person name="Albert R."/>
            <person name="Binder M."/>
            <person name="Bloem J."/>
            <person name="Labutti K."/>
            <person name="Salamov A."/>
            <person name="Andreopoulos B."/>
            <person name="Baker S."/>
            <person name="Barry K."/>
            <person name="Bills G."/>
            <person name="Bluhm B."/>
            <person name="Cannon C."/>
            <person name="Castanera R."/>
            <person name="Culley D."/>
            <person name="Daum C."/>
            <person name="Ezra D."/>
            <person name="Gonzalez J."/>
            <person name="Henrissat B."/>
            <person name="Kuo A."/>
            <person name="Liang C."/>
            <person name="Lipzen A."/>
            <person name="Lutzoni F."/>
            <person name="Magnuson J."/>
            <person name="Mondo S."/>
            <person name="Nolan M."/>
            <person name="Ohm R."/>
            <person name="Pangilinan J."/>
            <person name="Park H.-J."/>
            <person name="Ramirez L."/>
            <person name="Alfaro M."/>
            <person name="Sun H."/>
            <person name="Tritt A."/>
            <person name="Yoshinaga Y."/>
            <person name="Zwiers L.-H."/>
            <person name="Turgeon B."/>
            <person name="Goodwin S."/>
            <person name="Spatafora J."/>
            <person name="Crous P."/>
            <person name="Grigoriev I."/>
        </authorList>
    </citation>
    <scope>NUCLEOTIDE SEQUENCE</scope>
    <source>
        <strain evidence="2">CBS 125425</strain>
    </source>
</reference>
<dbReference type="GO" id="GO:0010468">
    <property type="term" value="P:regulation of gene expression"/>
    <property type="evidence" value="ECO:0007669"/>
    <property type="project" value="TreeGrafter"/>
</dbReference>
<dbReference type="AlphaFoldDB" id="A0A9P4UXV4"/>
<dbReference type="SMART" id="SM00558">
    <property type="entry name" value="JmjC"/>
    <property type="match status" value="1"/>
</dbReference>
<name>A0A9P4UXV4_9PLEO</name>
<dbReference type="GO" id="GO:0032452">
    <property type="term" value="F:histone demethylase activity"/>
    <property type="evidence" value="ECO:0007669"/>
    <property type="project" value="TreeGrafter"/>
</dbReference>
<protein>
    <submittedName>
        <fullName evidence="2">Transcription factor jumonji</fullName>
    </submittedName>
</protein>
<feature type="non-terminal residue" evidence="2">
    <location>
        <position position="130"/>
    </location>
</feature>
<dbReference type="PANTHER" id="PTHR10694">
    <property type="entry name" value="LYSINE-SPECIFIC DEMETHYLASE"/>
    <property type="match status" value="1"/>
</dbReference>
<comment type="caution">
    <text evidence="2">The sequence shown here is derived from an EMBL/GenBank/DDBJ whole genome shotgun (WGS) entry which is preliminary data.</text>
</comment>
<sequence>LPGINTPYWYISTCYGTWANLHIEDAKTGSVNLLLAGAPKDWLFIHQSSTYLLETCLRKEFPNLVKPCSQFVRHLNLILSPHWLRTREIAFSTVRQYPGQMICTLVGIYYQVVNCGENFAVAINFELDEW</sequence>
<dbReference type="OrthoDB" id="1678912at2759"/>
<dbReference type="GO" id="GO:0005634">
    <property type="term" value="C:nucleus"/>
    <property type="evidence" value="ECO:0007669"/>
    <property type="project" value="TreeGrafter"/>
</dbReference>
<dbReference type="EMBL" id="ML996275">
    <property type="protein sequence ID" value="KAF2728550.1"/>
    <property type="molecule type" value="Genomic_DNA"/>
</dbReference>
<feature type="non-terminal residue" evidence="2">
    <location>
        <position position="1"/>
    </location>
</feature>
<evidence type="ECO:0000313" key="3">
    <source>
        <dbReference type="Proteomes" id="UP000799444"/>
    </source>
</evidence>
<keyword evidence="3" id="KW-1185">Reference proteome</keyword>
<feature type="domain" description="JmjC" evidence="1">
    <location>
        <begin position="1"/>
        <end position="130"/>
    </location>
</feature>
<proteinExistence type="predicted"/>
<dbReference type="Gene3D" id="2.60.120.650">
    <property type="entry name" value="Cupin"/>
    <property type="match status" value="1"/>
</dbReference>
<dbReference type="SUPFAM" id="SSF51197">
    <property type="entry name" value="Clavaminate synthase-like"/>
    <property type="match status" value="1"/>
</dbReference>
<organism evidence="2 3">
    <name type="scientific">Polyplosphaeria fusca</name>
    <dbReference type="NCBI Taxonomy" id="682080"/>
    <lineage>
        <taxon>Eukaryota</taxon>
        <taxon>Fungi</taxon>
        <taxon>Dikarya</taxon>
        <taxon>Ascomycota</taxon>
        <taxon>Pezizomycotina</taxon>
        <taxon>Dothideomycetes</taxon>
        <taxon>Pleosporomycetidae</taxon>
        <taxon>Pleosporales</taxon>
        <taxon>Tetraplosphaeriaceae</taxon>
        <taxon>Polyplosphaeria</taxon>
    </lineage>
</organism>
<accession>A0A9P4UXV4</accession>
<dbReference type="PROSITE" id="PS51184">
    <property type="entry name" value="JMJC"/>
    <property type="match status" value="1"/>
</dbReference>
<dbReference type="Pfam" id="PF02373">
    <property type="entry name" value="JmjC"/>
    <property type="match status" value="1"/>
</dbReference>